<evidence type="ECO:0000256" key="1">
    <source>
        <dbReference type="ARBA" id="ARBA00004141"/>
    </source>
</evidence>
<name>A0A9P1H9M1_9PEZI</name>
<dbReference type="SUPFAM" id="SSF103473">
    <property type="entry name" value="MFS general substrate transporter"/>
    <property type="match status" value="1"/>
</dbReference>
<feature type="transmembrane region" description="Helical" evidence="6">
    <location>
        <begin position="155"/>
        <end position="178"/>
    </location>
</feature>
<sequence length="492" mass="55234">MATWLWQNDTIAEENFVSDTASISAEGTDVEWLDEEEKRARRKVDSTVLPLLFLGLLVFQLDRMNLASALTDGFAKNIGIDQTTVNLGNQLMFMGIVVFEIPCNMALQRWVYTRLQRAKHTPPLRIGPRKWIPLQVFLFGLVATLQVLVRNRTGFLVARLMLGFAEAGYIPGAAYTLSTWYKKRELAKRIAVFFFGMFAGNALSPILASGILQLGEEGLKGWQWLFLIEGVFTIIVSISLLFLLPGSPDTPKPLFSRGGIRFTEDDQRILQQRLERDDKEKRYGAQGMNIPLSVVWKTVTHYRRWPHFVSTFAVFSTWSPLTTYTPSIIMALGFDRTAANALSAVGASLALAVVFFFAYVSDRTNKRGFSVVGAHTCYLIALVVARSVHPHVGKWSRWGLWTAVNAFAVGYHPVHNSMWVMSAISGLMVGTQYFRGSDVPFYQTGLRTLIIMVSVGMFFALLQIGIYTNHNKRVASGKYKAKNGEEPMIYVP</sequence>
<dbReference type="Gene3D" id="1.20.1250.20">
    <property type="entry name" value="MFS general substrate transporter like domains"/>
    <property type="match status" value="1"/>
</dbReference>
<dbReference type="InterPro" id="IPR036259">
    <property type="entry name" value="MFS_trans_sf"/>
</dbReference>
<keyword evidence="9" id="KW-1185">Reference proteome</keyword>
<evidence type="ECO:0000313" key="8">
    <source>
        <dbReference type="EMBL" id="CAI4217790.1"/>
    </source>
</evidence>
<evidence type="ECO:0000259" key="7">
    <source>
        <dbReference type="PROSITE" id="PS50850"/>
    </source>
</evidence>
<dbReference type="InterPro" id="IPR020846">
    <property type="entry name" value="MFS_dom"/>
</dbReference>
<comment type="caution">
    <text evidence="8">The sequence shown here is derived from an EMBL/GenBank/DDBJ whole genome shotgun (WGS) entry which is preliminary data.</text>
</comment>
<feature type="transmembrane region" description="Helical" evidence="6">
    <location>
        <begin position="224"/>
        <end position="244"/>
    </location>
</feature>
<dbReference type="GO" id="GO:0022857">
    <property type="term" value="F:transmembrane transporter activity"/>
    <property type="evidence" value="ECO:0007669"/>
    <property type="project" value="InterPro"/>
</dbReference>
<proteinExistence type="predicted"/>
<dbReference type="EMBL" id="CALLCH030000017">
    <property type="protein sequence ID" value="CAI4217790.1"/>
    <property type="molecule type" value="Genomic_DNA"/>
</dbReference>
<feature type="transmembrane region" description="Helical" evidence="6">
    <location>
        <begin position="340"/>
        <end position="361"/>
    </location>
</feature>
<dbReference type="Proteomes" id="UP000838763">
    <property type="component" value="Unassembled WGS sequence"/>
</dbReference>
<keyword evidence="3 6" id="KW-0812">Transmembrane</keyword>
<keyword evidence="2" id="KW-0813">Transport</keyword>
<dbReference type="OrthoDB" id="2985014at2759"/>
<dbReference type="Pfam" id="PF07690">
    <property type="entry name" value="MFS_1"/>
    <property type="match status" value="1"/>
</dbReference>
<feature type="transmembrane region" description="Helical" evidence="6">
    <location>
        <begin position="48"/>
        <end position="71"/>
    </location>
</feature>
<feature type="transmembrane region" description="Helical" evidence="6">
    <location>
        <begin position="131"/>
        <end position="149"/>
    </location>
</feature>
<dbReference type="InterPro" id="IPR011701">
    <property type="entry name" value="MFS"/>
</dbReference>
<feature type="domain" description="Major facilitator superfamily (MFS) profile" evidence="7">
    <location>
        <begin position="48"/>
        <end position="492"/>
    </location>
</feature>
<accession>A0A9P1H9M1</accession>
<dbReference type="AlphaFoldDB" id="A0A9P1H9M1"/>
<evidence type="ECO:0000256" key="4">
    <source>
        <dbReference type="ARBA" id="ARBA00022989"/>
    </source>
</evidence>
<evidence type="ECO:0000313" key="9">
    <source>
        <dbReference type="Proteomes" id="UP000838763"/>
    </source>
</evidence>
<evidence type="ECO:0000256" key="2">
    <source>
        <dbReference type="ARBA" id="ARBA00022448"/>
    </source>
</evidence>
<evidence type="ECO:0000256" key="5">
    <source>
        <dbReference type="ARBA" id="ARBA00023136"/>
    </source>
</evidence>
<feature type="transmembrane region" description="Helical" evidence="6">
    <location>
        <begin position="91"/>
        <end position="111"/>
    </location>
</feature>
<evidence type="ECO:0000256" key="3">
    <source>
        <dbReference type="ARBA" id="ARBA00022692"/>
    </source>
</evidence>
<keyword evidence="4 6" id="KW-1133">Transmembrane helix</keyword>
<comment type="subcellular location">
    <subcellularLocation>
        <location evidence="1">Membrane</location>
        <topology evidence="1">Multi-pass membrane protein</topology>
    </subcellularLocation>
</comment>
<evidence type="ECO:0000256" key="6">
    <source>
        <dbReference type="SAM" id="Phobius"/>
    </source>
</evidence>
<dbReference type="PANTHER" id="PTHR43791">
    <property type="entry name" value="PERMEASE-RELATED"/>
    <property type="match status" value="1"/>
</dbReference>
<feature type="transmembrane region" description="Helical" evidence="6">
    <location>
        <begin position="312"/>
        <end position="334"/>
    </location>
</feature>
<reference evidence="8" key="1">
    <citation type="submission" date="2022-11" db="EMBL/GenBank/DDBJ databases">
        <authorList>
            <person name="Scott C."/>
            <person name="Bruce N."/>
        </authorList>
    </citation>
    <scope>NUCLEOTIDE SEQUENCE</scope>
</reference>
<dbReference type="PROSITE" id="PS50850">
    <property type="entry name" value="MFS"/>
    <property type="match status" value="1"/>
</dbReference>
<keyword evidence="5 6" id="KW-0472">Membrane</keyword>
<feature type="transmembrane region" description="Helical" evidence="6">
    <location>
        <begin position="368"/>
        <end position="389"/>
    </location>
</feature>
<dbReference type="PANTHER" id="PTHR43791:SF32">
    <property type="entry name" value="MAJOR FACILITATOR SUPERFAMILY (MFS) PROFILE DOMAIN-CONTAINING PROTEIN"/>
    <property type="match status" value="1"/>
</dbReference>
<feature type="transmembrane region" description="Helical" evidence="6">
    <location>
        <begin position="446"/>
        <end position="468"/>
    </location>
</feature>
<dbReference type="GO" id="GO:0016020">
    <property type="term" value="C:membrane"/>
    <property type="evidence" value="ECO:0007669"/>
    <property type="project" value="UniProtKB-SubCell"/>
</dbReference>
<feature type="transmembrane region" description="Helical" evidence="6">
    <location>
        <begin position="190"/>
        <end position="212"/>
    </location>
</feature>
<organism evidence="8 9">
    <name type="scientific">Parascedosporium putredinis</name>
    <dbReference type="NCBI Taxonomy" id="1442378"/>
    <lineage>
        <taxon>Eukaryota</taxon>
        <taxon>Fungi</taxon>
        <taxon>Dikarya</taxon>
        <taxon>Ascomycota</taxon>
        <taxon>Pezizomycotina</taxon>
        <taxon>Sordariomycetes</taxon>
        <taxon>Hypocreomycetidae</taxon>
        <taxon>Microascales</taxon>
        <taxon>Microascaceae</taxon>
        <taxon>Parascedosporium</taxon>
    </lineage>
</organism>
<protein>
    <recommendedName>
        <fullName evidence="7">Major facilitator superfamily (MFS) profile domain-containing protein</fullName>
    </recommendedName>
</protein>
<gene>
    <name evidence="8" type="ORF">PPNO1_LOCUS7392</name>
</gene>